<feature type="non-terminal residue" evidence="1">
    <location>
        <position position="1"/>
    </location>
</feature>
<comment type="caution">
    <text evidence="1">The sequence shown here is derived from an EMBL/GenBank/DDBJ whole genome shotgun (WGS) entry which is preliminary data.</text>
</comment>
<sequence>IYVAKVAMGANANQTVKAFVEAEGYVGPSLIIAYSHCIAHGYNLVNGYKHQKQAVNSGYWPLYRFDPRLKEEGKNPLQLDSKAPTFDFEEYVYSENRYRTLKQSKPKAAEALLKLAKSDAAQRYALMEQLAKLPCSCDEKEPTK</sequence>
<proteinExistence type="predicted"/>
<protein>
    <recommendedName>
        <fullName evidence="2">Pyruvate:ferredoxin (Flavodoxin) oxidoreductase</fullName>
    </recommendedName>
</protein>
<organism evidence="1">
    <name type="scientific">marine sediment metagenome</name>
    <dbReference type="NCBI Taxonomy" id="412755"/>
    <lineage>
        <taxon>unclassified sequences</taxon>
        <taxon>metagenomes</taxon>
        <taxon>ecological metagenomes</taxon>
    </lineage>
</organism>
<gene>
    <name evidence="1" type="ORF">S01H1_28442</name>
</gene>
<dbReference type="InterPro" id="IPR029061">
    <property type="entry name" value="THDP-binding"/>
</dbReference>
<dbReference type="Gene3D" id="3.40.50.970">
    <property type="match status" value="1"/>
</dbReference>
<dbReference type="EMBL" id="BARS01017383">
    <property type="protein sequence ID" value="GAF97256.1"/>
    <property type="molecule type" value="Genomic_DNA"/>
</dbReference>
<dbReference type="PANTHER" id="PTHR32154:SF0">
    <property type="entry name" value="PYRUVATE-FLAVODOXIN OXIDOREDUCTASE-RELATED"/>
    <property type="match status" value="1"/>
</dbReference>
<name>X0UD61_9ZZZZ</name>
<reference evidence="1" key="1">
    <citation type="journal article" date="2014" name="Front. Microbiol.">
        <title>High frequency of phylogenetically diverse reductive dehalogenase-homologous genes in deep subseafloor sedimentary metagenomes.</title>
        <authorList>
            <person name="Kawai M."/>
            <person name="Futagami T."/>
            <person name="Toyoda A."/>
            <person name="Takaki Y."/>
            <person name="Nishi S."/>
            <person name="Hori S."/>
            <person name="Arai W."/>
            <person name="Tsubouchi T."/>
            <person name="Morono Y."/>
            <person name="Uchiyama I."/>
            <person name="Ito T."/>
            <person name="Fujiyama A."/>
            <person name="Inagaki F."/>
            <person name="Takami H."/>
        </authorList>
    </citation>
    <scope>NUCLEOTIDE SEQUENCE</scope>
    <source>
        <strain evidence="1">Expedition CK06-06</strain>
    </source>
</reference>
<accession>X0UD61</accession>
<evidence type="ECO:0008006" key="2">
    <source>
        <dbReference type="Google" id="ProtNLM"/>
    </source>
</evidence>
<dbReference type="GO" id="GO:0006979">
    <property type="term" value="P:response to oxidative stress"/>
    <property type="evidence" value="ECO:0007669"/>
    <property type="project" value="TreeGrafter"/>
</dbReference>
<dbReference type="AlphaFoldDB" id="X0UD61"/>
<evidence type="ECO:0000313" key="1">
    <source>
        <dbReference type="EMBL" id="GAF97256.1"/>
    </source>
</evidence>
<dbReference type="InterPro" id="IPR050722">
    <property type="entry name" value="Pyruvate:ferred/Flavod_OxRd"/>
</dbReference>
<dbReference type="PANTHER" id="PTHR32154">
    <property type="entry name" value="PYRUVATE-FLAVODOXIN OXIDOREDUCTASE-RELATED"/>
    <property type="match status" value="1"/>
</dbReference>
<dbReference type="SUPFAM" id="SSF52518">
    <property type="entry name" value="Thiamin diphosphate-binding fold (THDP-binding)"/>
    <property type="match status" value="1"/>
</dbReference>